<dbReference type="Proteomes" id="UP000030661">
    <property type="component" value="Unassembled WGS sequence"/>
</dbReference>
<name>A0A081BWR0_VECG1</name>
<sequence length="113" mass="13642">MEYTGRRWSVQDRYGNQIYLTQERWQHIIDAMNHPEIEEYERVVKQTLQTGQRRQEPLNPRKYRYSQYYDDLPGDVNTIVVIVLFGVSCDNHGQTHPNNYVVTAFFKHIRPKR</sequence>
<gene>
    <name evidence="1" type="ORF">U27_03729</name>
</gene>
<evidence type="ECO:0000313" key="2">
    <source>
        <dbReference type="Proteomes" id="UP000030661"/>
    </source>
</evidence>
<dbReference type="STRING" id="1499967.U27_03729"/>
<dbReference type="EMBL" id="DF820465">
    <property type="protein sequence ID" value="GAK56765.1"/>
    <property type="molecule type" value="Genomic_DNA"/>
</dbReference>
<dbReference type="HOGENOM" id="CLU_2181982_0_0_0"/>
<accession>A0A081BWR0</accession>
<reference evidence="1" key="1">
    <citation type="journal article" date="2015" name="PeerJ">
        <title>First genomic representation of candidate bacterial phylum KSB3 points to enhanced environmental sensing as a trigger of wastewater bulking.</title>
        <authorList>
            <person name="Sekiguchi Y."/>
            <person name="Ohashi A."/>
            <person name="Parks D.H."/>
            <person name="Yamauchi T."/>
            <person name="Tyson G.W."/>
            <person name="Hugenholtz P."/>
        </authorList>
    </citation>
    <scope>NUCLEOTIDE SEQUENCE [LARGE SCALE GENOMIC DNA]</scope>
</reference>
<dbReference type="eggNOG" id="ENOG50344V9">
    <property type="taxonomic scope" value="Bacteria"/>
</dbReference>
<keyword evidence="2" id="KW-1185">Reference proteome</keyword>
<dbReference type="AlphaFoldDB" id="A0A081BWR0"/>
<protein>
    <submittedName>
        <fullName evidence="1">Uncharacterized protein</fullName>
    </submittedName>
</protein>
<proteinExistence type="predicted"/>
<organism evidence="1">
    <name type="scientific">Vecturithrix granuli</name>
    <dbReference type="NCBI Taxonomy" id="1499967"/>
    <lineage>
        <taxon>Bacteria</taxon>
        <taxon>Candidatus Moduliflexota</taxon>
        <taxon>Candidatus Vecturitrichia</taxon>
        <taxon>Candidatus Vecturitrichales</taxon>
        <taxon>Candidatus Vecturitrichaceae</taxon>
        <taxon>Candidatus Vecturithrix</taxon>
    </lineage>
</organism>
<evidence type="ECO:0000313" key="1">
    <source>
        <dbReference type="EMBL" id="GAK56765.1"/>
    </source>
</evidence>